<reference evidence="5" key="3">
    <citation type="submission" date="2023-01" db="EMBL/GenBank/DDBJ databases">
        <title>Human gut microbiome strain richness.</title>
        <authorList>
            <person name="Chen-Liaw A."/>
        </authorList>
    </citation>
    <scope>NUCLEOTIDE SEQUENCE</scope>
    <source>
        <strain evidence="5">RTP21484st1_E5_RTP21484_190118</strain>
    </source>
</reference>
<dbReference type="InterPro" id="IPR010992">
    <property type="entry name" value="IHF-like_DNA-bd_dom_sf"/>
</dbReference>
<evidence type="ECO:0000259" key="2">
    <source>
        <dbReference type="Pfam" id="PF14734"/>
    </source>
</evidence>
<dbReference type="Proteomes" id="UP001210126">
    <property type="component" value="Unassembled WGS sequence"/>
</dbReference>
<dbReference type="AlphaFoldDB" id="A0A173VMD1"/>
<evidence type="ECO:0000313" key="8">
    <source>
        <dbReference type="Proteomes" id="UP000441609"/>
    </source>
</evidence>
<evidence type="ECO:0000313" key="7">
    <source>
        <dbReference type="Proteomes" id="UP000095591"/>
    </source>
</evidence>
<accession>A0A173VMD1</accession>
<dbReference type="InterPro" id="IPR027824">
    <property type="entry name" value="DUF4469"/>
</dbReference>
<dbReference type="EMBL" id="JAQMPJ010000005">
    <property type="protein sequence ID" value="MDB9005007.1"/>
    <property type="molecule type" value="Genomic_DNA"/>
</dbReference>
<proteinExistence type="predicted"/>
<dbReference type="Proteomes" id="UP000095591">
    <property type="component" value="Unassembled WGS sequence"/>
</dbReference>
<dbReference type="Proteomes" id="UP000441609">
    <property type="component" value="Unassembled WGS sequence"/>
</dbReference>
<sequence>MDKEIPKSELPKPFRKLSLRVSKSHLPGNASYKGSVVWQRTLSIDDIAARVVDKRSEYRKETLITTFNLLKREIYDAIEEGYNVDFGFGRTELTVNGPFETLYEKFDPNRHTLAPRLRPSPQLKQRVGNLRAVNETYQLAYNSMPRPTYVSLRIQPRTSDSDEPYNQLPAGEHPFISIYGDRLKLAGDSPEVGLTLRSVETGDEHFYPAADMLVNSGQRLCFVPGFAFGAGEWEAIVCTQFTPTYHLYKEPRYGTLTFTVI</sequence>
<reference evidence="6 8" key="2">
    <citation type="journal article" date="2019" name="Nat. Med.">
        <title>A library of human gut bacterial isolates paired with longitudinal multiomics data enables mechanistic microbiome research.</title>
        <authorList>
            <person name="Poyet M."/>
            <person name="Groussin M."/>
            <person name="Gibbons S.M."/>
            <person name="Avila-Pacheco J."/>
            <person name="Jiang X."/>
            <person name="Kearney S.M."/>
            <person name="Perrotta A.R."/>
            <person name="Berdy B."/>
            <person name="Zhao S."/>
            <person name="Lieberman T.D."/>
            <person name="Swanson P.K."/>
            <person name="Smith M."/>
            <person name="Roesemann S."/>
            <person name="Alexander J.E."/>
            <person name="Rich S.A."/>
            <person name="Livny J."/>
            <person name="Vlamakis H."/>
            <person name="Clish C."/>
            <person name="Bullock K."/>
            <person name="Deik A."/>
            <person name="Scott J."/>
            <person name="Pierce K.A."/>
            <person name="Xavier R.J."/>
            <person name="Alm E.J."/>
        </authorList>
    </citation>
    <scope>NUCLEOTIDE SEQUENCE [LARGE SCALE GENOMIC DNA]</scope>
    <source>
        <strain evidence="6 8">BIOML-A20</strain>
    </source>
</reference>
<name>A0A173VMD1_PARDI</name>
<dbReference type="Pfam" id="PF14848">
    <property type="entry name" value="HU-DNA_bdg"/>
    <property type="match status" value="1"/>
</dbReference>
<evidence type="ECO:0000313" key="4">
    <source>
        <dbReference type="EMBL" id="CUN28343.1"/>
    </source>
</evidence>
<evidence type="ECO:0000259" key="3">
    <source>
        <dbReference type="Pfam" id="PF14848"/>
    </source>
</evidence>
<dbReference type="GO" id="GO:0003677">
    <property type="term" value="F:DNA binding"/>
    <property type="evidence" value="ECO:0007669"/>
    <property type="project" value="UniProtKB-KW"/>
</dbReference>
<evidence type="ECO:0000313" key="5">
    <source>
        <dbReference type="EMBL" id="MDB9005007.1"/>
    </source>
</evidence>
<dbReference type="Gene3D" id="4.10.520.10">
    <property type="entry name" value="IHF-like DNA-binding proteins"/>
    <property type="match status" value="1"/>
</dbReference>
<dbReference type="EMBL" id="WKMO01000010">
    <property type="protein sequence ID" value="MSB74106.1"/>
    <property type="molecule type" value="Genomic_DNA"/>
</dbReference>
<evidence type="ECO:0000313" key="6">
    <source>
        <dbReference type="EMBL" id="MSB74106.1"/>
    </source>
</evidence>
<dbReference type="EMBL" id="CYXP01000008">
    <property type="protein sequence ID" value="CUN28343.1"/>
    <property type="molecule type" value="Genomic_DNA"/>
</dbReference>
<feature type="domain" description="DUF4469" evidence="2">
    <location>
        <begin position="176"/>
        <end position="252"/>
    </location>
</feature>
<dbReference type="InterPro" id="IPR049893">
    <property type="entry name" value="Bvu_2165-like_IHF-HU-DNA_bdg"/>
</dbReference>
<dbReference type="RefSeq" id="WP_005854669.1">
    <property type="nucleotide sequence ID" value="NZ_BQOC01000001.1"/>
</dbReference>
<organism evidence="4 7">
    <name type="scientific">Parabacteroides distasonis</name>
    <dbReference type="NCBI Taxonomy" id="823"/>
    <lineage>
        <taxon>Bacteria</taxon>
        <taxon>Pseudomonadati</taxon>
        <taxon>Bacteroidota</taxon>
        <taxon>Bacteroidia</taxon>
        <taxon>Bacteroidales</taxon>
        <taxon>Tannerellaceae</taxon>
        <taxon>Parabacteroides</taxon>
    </lineage>
</organism>
<protein>
    <submittedName>
        <fullName evidence="5">DUF4469 domain-containing protein</fullName>
    </submittedName>
</protein>
<dbReference type="Pfam" id="PF14734">
    <property type="entry name" value="DUF4469"/>
    <property type="match status" value="1"/>
</dbReference>
<dbReference type="CDD" id="cd13833">
    <property type="entry name" value="HU_IHF_like"/>
    <property type="match status" value="1"/>
</dbReference>
<evidence type="ECO:0000256" key="1">
    <source>
        <dbReference type="ARBA" id="ARBA00023125"/>
    </source>
</evidence>
<feature type="domain" description="Bvu-2165-like IHF-HU-like DNA-binding" evidence="3">
    <location>
        <begin position="15"/>
        <end position="134"/>
    </location>
</feature>
<reference evidence="4 7" key="1">
    <citation type="submission" date="2015-09" db="EMBL/GenBank/DDBJ databases">
        <authorList>
            <consortium name="Pathogen Informatics"/>
        </authorList>
    </citation>
    <scope>NUCLEOTIDE SEQUENCE [LARGE SCALE GENOMIC DNA]</scope>
    <source>
        <strain evidence="4 7">2789STDY5608872</strain>
    </source>
</reference>
<keyword evidence="1" id="KW-0238">DNA-binding</keyword>
<dbReference type="Gene3D" id="2.70.50.70">
    <property type="match status" value="1"/>
</dbReference>
<dbReference type="OrthoDB" id="1097572at2"/>
<gene>
    <name evidence="4" type="ORF">ERS852429_03240</name>
    <name evidence="6" type="ORF">GKD70_12590</name>
    <name evidence="5" type="ORF">PN599_08330</name>
</gene>